<dbReference type="InterPro" id="IPR023214">
    <property type="entry name" value="HAD_sf"/>
</dbReference>
<dbReference type="InterPro" id="IPR036412">
    <property type="entry name" value="HAD-like_sf"/>
</dbReference>
<dbReference type="InterPro" id="IPR051400">
    <property type="entry name" value="HAD-like_hydrolase"/>
</dbReference>
<dbReference type="Proteomes" id="UP001221763">
    <property type="component" value="Unassembled WGS sequence"/>
</dbReference>
<sequence length="185" mass="22061">MINKNKYLPCFYYDSVFDISYNFFLKKNIKVLCFDLDNTLLSSKENKLNPNILNLLKKLSEDFKIFIISNTSLKKLQNIVQCHNLSFIYLNLYHKKPSIWGFKKLLQLVKCSPNQIMMIGDQLRTDIASANKINIISVLVKPLDRQNESFFTKLSRYWIEKPFIQKIKKNNLEEYKKKFQNFIKQ</sequence>
<protein>
    <submittedName>
        <fullName evidence="5">HAD-IIIA family hydrolase</fullName>
    </submittedName>
</protein>
<organism evidence="5 6">
    <name type="scientific">Columbia Basin potato purple top phytoplasma</name>
    <dbReference type="NCBI Taxonomy" id="307134"/>
    <lineage>
        <taxon>Bacteria</taxon>
        <taxon>Bacillati</taxon>
        <taxon>Mycoplasmatota</taxon>
        <taxon>Mollicutes</taxon>
        <taxon>Acholeplasmatales</taxon>
        <taxon>Acholeplasmataceae</taxon>
        <taxon>Candidatus Phytoplasma</taxon>
        <taxon>16SrVI (Clover proliferation group)</taxon>
    </lineage>
</organism>
<proteinExistence type="predicted"/>
<keyword evidence="4" id="KW-0460">Magnesium</keyword>
<evidence type="ECO:0000256" key="2">
    <source>
        <dbReference type="ARBA" id="ARBA00022723"/>
    </source>
</evidence>
<keyword evidence="6" id="KW-1185">Reference proteome</keyword>
<comment type="caution">
    <text evidence="5">The sequence shown here is derived from an EMBL/GenBank/DDBJ whole genome shotgun (WGS) entry which is preliminary data.</text>
</comment>
<evidence type="ECO:0000313" key="5">
    <source>
        <dbReference type="EMBL" id="MDC9031879.1"/>
    </source>
</evidence>
<dbReference type="InterPro" id="IPR027706">
    <property type="entry name" value="PGP_Pase"/>
</dbReference>
<evidence type="ECO:0000256" key="4">
    <source>
        <dbReference type="ARBA" id="ARBA00022842"/>
    </source>
</evidence>
<comment type="cofactor">
    <cofactor evidence="1">
        <name>Mg(2+)</name>
        <dbReference type="ChEBI" id="CHEBI:18420"/>
    </cofactor>
</comment>
<evidence type="ECO:0000313" key="6">
    <source>
        <dbReference type="Proteomes" id="UP001221763"/>
    </source>
</evidence>
<gene>
    <name evidence="5" type="ORF">M8044_000098</name>
</gene>
<dbReference type="Pfam" id="PF09419">
    <property type="entry name" value="PGP_phosphatase"/>
    <property type="match status" value="1"/>
</dbReference>
<dbReference type="EMBL" id="JANHJP010000002">
    <property type="protein sequence ID" value="MDC9031879.1"/>
    <property type="molecule type" value="Genomic_DNA"/>
</dbReference>
<evidence type="ECO:0000256" key="1">
    <source>
        <dbReference type="ARBA" id="ARBA00001946"/>
    </source>
</evidence>
<dbReference type="NCBIfam" id="TIGR01549">
    <property type="entry name" value="HAD-SF-IA-v1"/>
    <property type="match status" value="1"/>
</dbReference>
<dbReference type="SUPFAM" id="SSF56784">
    <property type="entry name" value="HAD-like"/>
    <property type="match status" value="1"/>
</dbReference>
<dbReference type="NCBIfam" id="TIGR01662">
    <property type="entry name" value="HAD-SF-IIIA"/>
    <property type="match status" value="1"/>
</dbReference>
<reference evidence="5 6" key="1">
    <citation type="journal article" date="2023" name="Plant">
        <title>Draft Genome Sequence Resource of CBPPT1, a 'Candidatus Phytoplasma trifolii'-Related Strain Associated with Potato Purple Top Disease in the Columbia Basin, U.S.A.</title>
        <authorList>
            <person name="Wei W."/>
            <person name="Shao J."/>
            <person name="Bottner-Parker K.D."/>
            <person name="Zhao Y."/>
        </authorList>
    </citation>
    <scope>NUCLEOTIDE SEQUENCE [LARGE SCALE GENOMIC DNA]</scope>
    <source>
        <strain evidence="5 6">CBPPT1</strain>
    </source>
</reference>
<accession>A0ABT5L9E7</accession>
<dbReference type="InterPro" id="IPR006549">
    <property type="entry name" value="HAD-SF_hydro_IIIA"/>
</dbReference>
<dbReference type="PANTHER" id="PTHR46470">
    <property type="entry name" value="N-ACYLNEURAMINATE-9-PHOSPHATASE"/>
    <property type="match status" value="1"/>
</dbReference>
<name>A0ABT5L9E7_9MOLU</name>
<keyword evidence="2" id="KW-0479">Metal-binding</keyword>
<dbReference type="RefSeq" id="WP_273585110.1">
    <property type="nucleotide sequence ID" value="NZ_JANHJP010000002.1"/>
</dbReference>
<evidence type="ECO:0000256" key="3">
    <source>
        <dbReference type="ARBA" id="ARBA00022801"/>
    </source>
</evidence>
<dbReference type="PANTHER" id="PTHR46470:SF2">
    <property type="entry name" value="GLYCERALDEHYDE 3-PHOSPHATE PHOSPHATASE"/>
    <property type="match status" value="1"/>
</dbReference>
<dbReference type="InterPro" id="IPR006439">
    <property type="entry name" value="HAD-SF_hydro_IA"/>
</dbReference>
<dbReference type="Gene3D" id="3.40.50.1000">
    <property type="entry name" value="HAD superfamily/HAD-like"/>
    <property type="match status" value="1"/>
</dbReference>
<keyword evidence="3 5" id="KW-0378">Hydrolase</keyword>
<dbReference type="GO" id="GO:0016787">
    <property type="term" value="F:hydrolase activity"/>
    <property type="evidence" value="ECO:0007669"/>
    <property type="project" value="UniProtKB-KW"/>
</dbReference>